<gene>
    <name evidence="8" type="ORF">HNR21_003483</name>
</gene>
<keyword evidence="2 6" id="KW-0812">Transmembrane</keyword>
<dbReference type="InterPro" id="IPR000412">
    <property type="entry name" value="ABC_2_transport"/>
</dbReference>
<feature type="transmembrane region" description="Helical" evidence="6">
    <location>
        <begin position="247"/>
        <end position="265"/>
    </location>
</feature>
<keyword evidence="4 6" id="KW-0472">Membrane</keyword>
<feature type="transmembrane region" description="Helical" evidence="6">
    <location>
        <begin position="41"/>
        <end position="59"/>
    </location>
</feature>
<dbReference type="PIRSF" id="PIRSF006648">
    <property type="entry name" value="DrrB"/>
    <property type="match status" value="1"/>
</dbReference>
<evidence type="ECO:0000256" key="6">
    <source>
        <dbReference type="RuleBase" id="RU361157"/>
    </source>
</evidence>
<dbReference type="AlphaFoldDB" id="A0A7W3MZ81"/>
<organism evidence="8 9">
    <name type="scientific">Thermomonospora cellulosilytica</name>
    <dbReference type="NCBI Taxonomy" id="1411118"/>
    <lineage>
        <taxon>Bacteria</taxon>
        <taxon>Bacillati</taxon>
        <taxon>Actinomycetota</taxon>
        <taxon>Actinomycetes</taxon>
        <taxon>Streptosporangiales</taxon>
        <taxon>Thermomonosporaceae</taxon>
        <taxon>Thermomonospora</taxon>
    </lineage>
</organism>
<feature type="transmembrane region" description="Helical" evidence="6">
    <location>
        <begin position="118"/>
        <end position="145"/>
    </location>
</feature>
<keyword evidence="6" id="KW-0813">Transport</keyword>
<keyword evidence="5" id="KW-0046">Antibiotic resistance</keyword>
<dbReference type="InterPro" id="IPR013525">
    <property type="entry name" value="ABC2_TM"/>
</dbReference>
<evidence type="ECO:0000313" key="8">
    <source>
        <dbReference type="EMBL" id="MBA9004601.1"/>
    </source>
</evidence>
<keyword evidence="6" id="KW-1003">Cell membrane</keyword>
<keyword evidence="3 6" id="KW-1133">Transmembrane helix</keyword>
<evidence type="ECO:0000313" key="9">
    <source>
        <dbReference type="Proteomes" id="UP000539313"/>
    </source>
</evidence>
<dbReference type="PROSITE" id="PS51012">
    <property type="entry name" value="ABC_TM2"/>
    <property type="match status" value="1"/>
</dbReference>
<dbReference type="Pfam" id="PF01061">
    <property type="entry name" value="ABC2_membrane"/>
    <property type="match status" value="1"/>
</dbReference>
<name>A0A7W3MZ81_9ACTN</name>
<evidence type="ECO:0000256" key="3">
    <source>
        <dbReference type="ARBA" id="ARBA00022989"/>
    </source>
</evidence>
<feature type="transmembrane region" description="Helical" evidence="6">
    <location>
        <begin position="151"/>
        <end position="177"/>
    </location>
</feature>
<evidence type="ECO:0000256" key="2">
    <source>
        <dbReference type="ARBA" id="ARBA00022692"/>
    </source>
</evidence>
<dbReference type="EMBL" id="JACJII010000001">
    <property type="protein sequence ID" value="MBA9004601.1"/>
    <property type="molecule type" value="Genomic_DNA"/>
</dbReference>
<feature type="transmembrane region" description="Helical" evidence="6">
    <location>
        <begin position="79"/>
        <end position="97"/>
    </location>
</feature>
<evidence type="ECO:0000256" key="4">
    <source>
        <dbReference type="ARBA" id="ARBA00023136"/>
    </source>
</evidence>
<sequence>MTYAIPAPPTGPLSRLRWALTDGWILTRRALAHWARSPEQLVMSLAFPVLLVLMFGYLFGGQMAVPGGGSYREFLMPGMFAMTMTFGVETTFSAIAADASRGITDRFRSLPMSSAAVVLGRGAADMLNSCLALVVMIATGLAVGWRWHEGAAGALAAVGLLLLLRFALLWIGIYLGLVAKGPEMLVAVQILVWPIGFLSSAFVDPATMPGWLGALAEWNPLSATVTATRDLFGSPGHVAGSWPADHALLLALAWPLLLTAVFLPLSAHRYRTLSR</sequence>
<dbReference type="GO" id="GO:0043190">
    <property type="term" value="C:ATP-binding cassette (ABC) transporter complex"/>
    <property type="evidence" value="ECO:0007669"/>
    <property type="project" value="InterPro"/>
</dbReference>
<accession>A0A7W3MZ81</accession>
<keyword evidence="9" id="KW-1185">Reference proteome</keyword>
<dbReference type="PANTHER" id="PTHR43229">
    <property type="entry name" value="NODULATION PROTEIN J"/>
    <property type="match status" value="1"/>
</dbReference>
<comment type="similarity">
    <text evidence="6">Belongs to the ABC-2 integral membrane protein family.</text>
</comment>
<dbReference type="RefSeq" id="WP_182706013.1">
    <property type="nucleotide sequence ID" value="NZ_JACJII010000001.1"/>
</dbReference>
<dbReference type="PANTHER" id="PTHR43229:SF2">
    <property type="entry name" value="NODULATION PROTEIN J"/>
    <property type="match status" value="1"/>
</dbReference>
<reference evidence="8 9" key="1">
    <citation type="submission" date="2020-08" db="EMBL/GenBank/DDBJ databases">
        <title>Sequencing the genomes of 1000 actinobacteria strains.</title>
        <authorList>
            <person name="Klenk H.-P."/>
        </authorList>
    </citation>
    <scope>NUCLEOTIDE SEQUENCE [LARGE SCALE GENOMIC DNA]</scope>
    <source>
        <strain evidence="8 9">DSM 45823</strain>
    </source>
</reference>
<evidence type="ECO:0000256" key="1">
    <source>
        <dbReference type="ARBA" id="ARBA00004141"/>
    </source>
</evidence>
<comment type="subcellular location">
    <subcellularLocation>
        <location evidence="6">Cell membrane</location>
        <topology evidence="6">Multi-pass membrane protein</topology>
    </subcellularLocation>
    <subcellularLocation>
        <location evidence="1">Membrane</location>
        <topology evidence="1">Multi-pass membrane protein</topology>
    </subcellularLocation>
</comment>
<dbReference type="GO" id="GO:0046677">
    <property type="term" value="P:response to antibiotic"/>
    <property type="evidence" value="ECO:0007669"/>
    <property type="project" value="UniProtKB-KW"/>
</dbReference>
<comment type="caution">
    <text evidence="8">The sequence shown here is derived from an EMBL/GenBank/DDBJ whole genome shotgun (WGS) entry which is preliminary data.</text>
</comment>
<dbReference type="GO" id="GO:0140359">
    <property type="term" value="F:ABC-type transporter activity"/>
    <property type="evidence" value="ECO:0007669"/>
    <property type="project" value="InterPro"/>
</dbReference>
<evidence type="ECO:0000256" key="5">
    <source>
        <dbReference type="ARBA" id="ARBA00023251"/>
    </source>
</evidence>
<dbReference type="InterPro" id="IPR047817">
    <property type="entry name" value="ABC2_TM_bact-type"/>
</dbReference>
<protein>
    <recommendedName>
        <fullName evidence="6">Transport permease protein</fullName>
    </recommendedName>
</protein>
<evidence type="ECO:0000259" key="7">
    <source>
        <dbReference type="PROSITE" id="PS51012"/>
    </source>
</evidence>
<dbReference type="InterPro" id="IPR051784">
    <property type="entry name" value="Nod_factor_ABC_transporter"/>
</dbReference>
<dbReference type="Proteomes" id="UP000539313">
    <property type="component" value="Unassembled WGS sequence"/>
</dbReference>
<feature type="transmembrane region" description="Helical" evidence="6">
    <location>
        <begin position="184"/>
        <end position="203"/>
    </location>
</feature>
<proteinExistence type="inferred from homology"/>
<feature type="domain" description="ABC transmembrane type-2" evidence="7">
    <location>
        <begin position="39"/>
        <end position="273"/>
    </location>
</feature>